<name>U1F9P8_9ACTN</name>
<proteinExistence type="predicted"/>
<feature type="compositionally biased region" description="Basic and acidic residues" evidence="1">
    <location>
        <begin position="156"/>
        <end position="168"/>
    </location>
</feature>
<feature type="region of interest" description="Disordered" evidence="1">
    <location>
        <begin position="125"/>
        <end position="168"/>
    </location>
</feature>
<sequence length="168" mass="18014">MSRNKKAKAAADKAAASNLSSSFKEQRAQALEAAAAYLTAAQEKAGPLASQASEKIAPWAKAAGEKLTPLTEQAKVWGEQAKELGGKALSEAQKNMGPTLENAKEVASEKFHQAYDSFQEDILPGLEEKASQVSEHPMTQEARQRRKAAVAAIRGESLEPEKSEKKHG</sequence>
<keyword evidence="4" id="KW-1185">Reference proteome</keyword>
<evidence type="ECO:0000313" key="4">
    <source>
        <dbReference type="Proteomes" id="UP000016307"/>
    </source>
</evidence>
<evidence type="ECO:0000313" key="3">
    <source>
        <dbReference type="EMBL" id="OCT41620.1"/>
    </source>
</evidence>
<feature type="region of interest" description="Disordered" evidence="1">
    <location>
        <begin position="1"/>
        <end position="23"/>
    </location>
</feature>
<protein>
    <submittedName>
        <fullName evidence="2">Putative regulatory protein</fullName>
    </submittedName>
</protein>
<accession>U1F9P8</accession>
<reference evidence="2 4" key="1">
    <citation type="journal article" date="2013" name="BMC Genomics">
        <title>Comparative genomics reveals distinct host-interacting traits of three major human-associated propionibacteria.</title>
        <authorList>
            <person name="Mak T.N."/>
            <person name="Schmid M."/>
            <person name="Brzuszkiewicz E."/>
            <person name="Zeng G."/>
            <person name="Meyer R."/>
            <person name="Sfanos K.S."/>
            <person name="Brinkmann V."/>
            <person name="Meyer T.F."/>
            <person name="Bruggemann H."/>
        </authorList>
    </citation>
    <scope>NUCLEOTIDE SEQUENCE [LARGE SCALE GENOMIC DNA]</scope>
    <source>
        <strain evidence="2 4">DSM 20700</strain>
    </source>
</reference>
<dbReference type="EMBL" id="AOSS01000244">
    <property type="protein sequence ID" value="ERF56213.1"/>
    <property type="molecule type" value="Genomic_DNA"/>
</dbReference>
<evidence type="ECO:0000313" key="2">
    <source>
        <dbReference type="EMBL" id="ERF56213.1"/>
    </source>
</evidence>
<evidence type="ECO:0000313" key="5">
    <source>
        <dbReference type="Proteomes" id="UP000094467"/>
    </source>
</evidence>
<gene>
    <name evidence="2" type="ORF">H641_06383</name>
    <name evidence="3" type="ORF">L860_15815</name>
</gene>
<evidence type="ECO:0000256" key="1">
    <source>
        <dbReference type="SAM" id="MobiDB-lite"/>
    </source>
</evidence>
<dbReference type="SUPFAM" id="SSF58113">
    <property type="entry name" value="Apolipoprotein A-I"/>
    <property type="match status" value="1"/>
</dbReference>
<dbReference type="EMBL" id="JNBU01000148">
    <property type="protein sequence ID" value="OCT41620.1"/>
    <property type="molecule type" value="Genomic_DNA"/>
</dbReference>
<feature type="non-terminal residue" evidence="2">
    <location>
        <position position="168"/>
    </location>
</feature>
<dbReference type="Proteomes" id="UP000016307">
    <property type="component" value="Unassembled WGS sequence"/>
</dbReference>
<organism evidence="2 4">
    <name type="scientific">Cutibacterium granulosum DSM 20700</name>
    <dbReference type="NCBI Taxonomy" id="1160719"/>
    <lineage>
        <taxon>Bacteria</taxon>
        <taxon>Bacillati</taxon>
        <taxon>Actinomycetota</taxon>
        <taxon>Actinomycetes</taxon>
        <taxon>Propionibacteriales</taxon>
        <taxon>Propionibacteriaceae</taxon>
        <taxon>Cutibacterium</taxon>
    </lineage>
</organism>
<dbReference type="Gene3D" id="1.20.120.20">
    <property type="entry name" value="Apolipoprotein"/>
    <property type="match status" value="1"/>
</dbReference>
<comment type="caution">
    <text evidence="2">The sequence shown here is derived from an EMBL/GenBank/DDBJ whole genome shotgun (WGS) entry which is preliminary data.</text>
</comment>
<dbReference type="AlphaFoldDB" id="U1F9P8"/>
<reference evidence="3 5" key="2">
    <citation type="submission" date="2014-05" db="EMBL/GenBank/DDBJ databases">
        <authorList>
            <person name="Jahns A.C."/>
            <person name="Eilers H."/>
            <person name="Alexeyev O.A."/>
        </authorList>
    </citation>
    <scope>NUCLEOTIDE SEQUENCE [LARGE SCALE GENOMIC DNA]</scope>
    <source>
        <strain evidence="3 5">DSM 20700</strain>
    </source>
</reference>